<evidence type="ECO:0000256" key="3">
    <source>
        <dbReference type="ARBA" id="ARBA00022840"/>
    </source>
</evidence>
<comment type="similarity">
    <text evidence="1 5">Belongs to the 5-formyltetrahydrofolate cyclo-ligase family.</text>
</comment>
<dbReference type="GO" id="GO:0005524">
    <property type="term" value="F:ATP binding"/>
    <property type="evidence" value="ECO:0007669"/>
    <property type="project" value="UniProtKB-KW"/>
</dbReference>
<organism evidence="6 7">
    <name type="scientific">Parvibacter caecicola</name>
    <dbReference type="NCBI Taxonomy" id="747645"/>
    <lineage>
        <taxon>Bacteria</taxon>
        <taxon>Bacillati</taxon>
        <taxon>Actinomycetota</taxon>
        <taxon>Coriobacteriia</taxon>
        <taxon>Coriobacteriales</taxon>
        <taxon>Coriobacteriaceae</taxon>
        <taxon>Parvibacter</taxon>
    </lineage>
</organism>
<keyword evidence="2 4" id="KW-0547">Nucleotide-binding</keyword>
<evidence type="ECO:0000313" key="7">
    <source>
        <dbReference type="Proteomes" id="UP000309454"/>
    </source>
</evidence>
<dbReference type="Pfam" id="PF01812">
    <property type="entry name" value="5-FTHF_cyc-lig"/>
    <property type="match status" value="1"/>
</dbReference>
<dbReference type="PANTHER" id="PTHR23407">
    <property type="entry name" value="ATPASE INHIBITOR/5-FORMYLTETRAHYDROFOLATE CYCLO-LIGASE"/>
    <property type="match status" value="1"/>
</dbReference>
<dbReference type="GO" id="GO:0009396">
    <property type="term" value="P:folic acid-containing compound biosynthetic process"/>
    <property type="evidence" value="ECO:0007669"/>
    <property type="project" value="TreeGrafter"/>
</dbReference>
<protein>
    <recommendedName>
        <fullName evidence="5">5-formyltetrahydrofolate cyclo-ligase</fullName>
        <ecNumber evidence="5">6.3.3.2</ecNumber>
    </recommendedName>
</protein>
<reference evidence="6 7" key="1">
    <citation type="submission" date="2019-04" db="EMBL/GenBank/DDBJ databases">
        <title>Microbes associate with the intestines of laboratory mice.</title>
        <authorList>
            <person name="Navarre W."/>
            <person name="Wong E."/>
            <person name="Huang K.C."/>
            <person name="Tropini C."/>
            <person name="Ng K."/>
            <person name="Yu B."/>
        </authorList>
    </citation>
    <scope>NUCLEOTIDE SEQUENCE [LARGE SCALE GENOMIC DNA]</scope>
    <source>
        <strain evidence="6 7">NM48_B13</strain>
    </source>
</reference>
<feature type="binding site" evidence="4">
    <location>
        <begin position="147"/>
        <end position="155"/>
    </location>
    <ligand>
        <name>ATP</name>
        <dbReference type="ChEBI" id="CHEBI:30616"/>
    </ligand>
</feature>
<evidence type="ECO:0000256" key="1">
    <source>
        <dbReference type="ARBA" id="ARBA00010638"/>
    </source>
</evidence>
<evidence type="ECO:0000313" key="6">
    <source>
        <dbReference type="EMBL" id="TJW10637.1"/>
    </source>
</evidence>
<dbReference type="EC" id="6.3.3.2" evidence="5"/>
<feature type="binding site" evidence="4">
    <location>
        <position position="59"/>
    </location>
    <ligand>
        <name>substrate</name>
    </ligand>
</feature>
<dbReference type="EMBL" id="SSTM01000003">
    <property type="protein sequence ID" value="TJW10637.1"/>
    <property type="molecule type" value="Genomic_DNA"/>
</dbReference>
<evidence type="ECO:0000256" key="2">
    <source>
        <dbReference type="ARBA" id="ARBA00022741"/>
    </source>
</evidence>
<dbReference type="PANTHER" id="PTHR23407:SF1">
    <property type="entry name" value="5-FORMYLTETRAHYDROFOLATE CYCLO-LIGASE"/>
    <property type="match status" value="1"/>
</dbReference>
<dbReference type="GO" id="GO:0030272">
    <property type="term" value="F:5-formyltetrahydrofolate cyclo-ligase activity"/>
    <property type="evidence" value="ECO:0007669"/>
    <property type="project" value="UniProtKB-EC"/>
</dbReference>
<evidence type="ECO:0000256" key="5">
    <source>
        <dbReference type="RuleBase" id="RU361279"/>
    </source>
</evidence>
<sequence length="208" mass="22079">MRAEAGETMAMAKAELRKELMAQREALGAAARVAADERIARAVQDWAGFQEAPLVLAYVSVGAEVDTRALIAAALAQGKQVAVPRCVPGTRCMEWYRIEGPKWLEGLRPSAFGIPEPAENPDTLLGSFPANALALVPGLAFDRAGFRIGYGGGYYDRFLAQFPGRALGLVRNGFLLESLATLGAADAHDLPVPRLATEAGVIAAMREG</sequence>
<dbReference type="SUPFAM" id="SSF100950">
    <property type="entry name" value="NagB/RpiA/CoA transferase-like"/>
    <property type="match status" value="1"/>
</dbReference>
<dbReference type="InterPro" id="IPR037171">
    <property type="entry name" value="NagB/RpiA_transferase-like"/>
</dbReference>
<gene>
    <name evidence="6" type="ORF">E5982_04950</name>
</gene>
<dbReference type="Gene3D" id="3.40.50.10420">
    <property type="entry name" value="NagB/RpiA/CoA transferase-like"/>
    <property type="match status" value="1"/>
</dbReference>
<comment type="catalytic activity">
    <reaction evidence="5">
        <text>(6S)-5-formyl-5,6,7,8-tetrahydrofolate + ATP = (6R)-5,10-methenyltetrahydrofolate + ADP + phosphate</text>
        <dbReference type="Rhea" id="RHEA:10488"/>
        <dbReference type="ChEBI" id="CHEBI:30616"/>
        <dbReference type="ChEBI" id="CHEBI:43474"/>
        <dbReference type="ChEBI" id="CHEBI:57455"/>
        <dbReference type="ChEBI" id="CHEBI:57457"/>
        <dbReference type="ChEBI" id="CHEBI:456216"/>
        <dbReference type="EC" id="6.3.3.2"/>
    </reaction>
</comment>
<feature type="binding site" evidence="4">
    <location>
        <position position="64"/>
    </location>
    <ligand>
        <name>substrate</name>
    </ligand>
</feature>
<accession>A0A4T9THM9</accession>
<dbReference type="OrthoDB" id="3242798at2"/>
<keyword evidence="5" id="KW-0460">Magnesium</keyword>
<dbReference type="NCBIfam" id="TIGR02727">
    <property type="entry name" value="MTHFS_bact"/>
    <property type="match status" value="1"/>
</dbReference>
<dbReference type="PIRSF" id="PIRSF006806">
    <property type="entry name" value="FTHF_cligase"/>
    <property type="match status" value="1"/>
</dbReference>
<dbReference type="GO" id="GO:0046872">
    <property type="term" value="F:metal ion binding"/>
    <property type="evidence" value="ECO:0007669"/>
    <property type="project" value="UniProtKB-KW"/>
</dbReference>
<dbReference type="RefSeq" id="WP_136845680.1">
    <property type="nucleotide sequence ID" value="NZ_SSTM01000003.1"/>
</dbReference>
<name>A0A4T9THM9_9ACTN</name>
<dbReference type="AlphaFoldDB" id="A0A4T9THM9"/>
<proteinExistence type="inferred from homology"/>
<dbReference type="InterPro" id="IPR024185">
    <property type="entry name" value="FTHF_cligase-like_sf"/>
</dbReference>
<feature type="binding site" evidence="4">
    <location>
        <begin position="13"/>
        <end position="17"/>
    </location>
    <ligand>
        <name>ATP</name>
        <dbReference type="ChEBI" id="CHEBI:30616"/>
    </ligand>
</feature>
<keyword evidence="7" id="KW-1185">Reference proteome</keyword>
<keyword evidence="6" id="KW-0436">Ligase</keyword>
<comment type="caution">
    <text evidence="6">The sequence shown here is derived from an EMBL/GenBank/DDBJ whole genome shotgun (WGS) entry which is preliminary data.</text>
</comment>
<dbReference type="Proteomes" id="UP000309454">
    <property type="component" value="Unassembled WGS sequence"/>
</dbReference>
<dbReference type="GO" id="GO:0035999">
    <property type="term" value="P:tetrahydrofolate interconversion"/>
    <property type="evidence" value="ECO:0007669"/>
    <property type="project" value="TreeGrafter"/>
</dbReference>
<keyword evidence="5" id="KW-0479">Metal-binding</keyword>
<evidence type="ECO:0000256" key="4">
    <source>
        <dbReference type="PIRSR" id="PIRSR006806-1"/>
    </source>
</evidence>
<dbReference type="InterPro" id="IPR002698">
    <property type="entry name" value="FTHF_cligase"/>
</dbReference>
<comment type="cofactor">
    <cofactor evidence="5">
        <name>Mg(2+)</name>
        <dbReference type="ChEBI" id="CHEBI:18420"/>
    </cofactor>
</comment>
<keyword evidence="3 4" id="KW-0067">ATP-binding</keyword>